<keyword evidence="5" id="KW-1185">Reference proteome</keyword>
<dbReference type="Proteomes" id="UP000054826">
    <property type="component" value="Unassembled WGS sequence"/>
</dbReference>
<evidence type="ECO:0000313" key="6">
    <source>
        <dbReference type="Proteomes" id="UP000054826"/>
    </source>
</evidence>
<comment type="caution">
    <text evidence="3">The sequence shown here is derived from an EMBL/GenBank/DDBJ whole genome shotgun (WGS) entry which is preliminary data.</text>
</comment>
<organism evidence="3 6">
    <name type="scientific">Trichinella pseudospiralis</name>
    <name type="common">Parasitic roundworm</name>
    <dbReference type="NCBI Taxonomy" id="6337"/>
    <lineage>
        <taxon>Eukaryota</taxon>
        <taxon>Metazoa</taxon>
        <taxon>Ecdysozoa</taxon>
        <taxon>Nematoda</taxon>
        <taxon>Enoplea</taxon>
        <taxon>Dorylaimia</taxon>
        <taxon>Trichinellida</taxon>
        <taxon>Trichinellidae</taxon>
        <taxon>Trichinella</taxon>
    </lineage>
</organism>
<evidence type="ECO:0000313" key="5">
    <source>
        <dbReference type="Proteomes" id="UP000054805"/>
    </source>
</evidence>
<dbReference type="EMBL" id="JYDS01000158">
    <property type="protein sequence ID" value="KRZ22970.1"/>
    <property type="molecule type" value="Genomic_DNA"/>
</dbReference>
<reference evidence="4 5" key="1">
    <citation type="submission" date="2015-01" db="EMBL/GenBank/DDBJ databases">
        <title>Evolution of Trichinella species and genotypes.</title>
        <authorList>
            <person name="Korhonen P.K."/>
            <person name="Edoardo P."/>
            <person name="Giuseppe L.R."/>
            <person name="Gasser R.B."/>
        </authorList>
    </citation>
    <scope>NUCLEOTIDE SEQUENCE [LARGE SCALE GENOMIC DNA]</scope>
    <source>
        <strain evidence="1">ISS13</strain>
        <strain evidence="3">ISS176</strain>
        <strain evidence="2">ISS588</strain>
    </source>
</reference>
<dbReference type="Proteomes" id="UP000054805">
    <property type="component" value="Unassembled WGS sequence"/>
</dbReference>
<sequence length="74" mass="8362">MYILTGINANHSLMAPSNGALMMIYATDCIFLFHCRGGVQFSLDIFNIVLFEKNAITTNNMEQETFLILIELQT</sequence>
<proteinExistence type="predicted"/>
<gene>
    <name evidence="1" type="ORF">T4A_12372</name>
    <name evidence="2" type="ORF">T4B_1800</name>
    <name evidence="3" type="ORF">T4C_13493</name>
</gene>
<evidence type="ECO:0000313" key="2">
    <source>
        <dbReference type="EMBL" id="KRZ22970.1"/>
    </source>
</evidence>
<protein>
    <submittedName>
        <fullName evidence="3">Uncharacterized protein</fullName>
    </submittedName>
</protein>
<dbReference type="Proteomes" id="UP000054632">
    <property type="component" value="Unassembled WGS sequence"/>
</dbReference>
<evidence type="ECO:0000313" key="4">
    <source>
        <dbReference type="Proteomes" id="UP000054632"/>
    </source>
</evidence>
<name>A0A0V1J8G9_TRIPS</name>
<dbReference type="EMBL" id="JYDV01000121">
    <property type="protein sequence ID" value="KRZ31287.1"/>
    <property type="molecule type" value="Genomic_DNA"/>
</dbReference>
<dbReference type="EMBL" id="JYDR01000041">
    <property type="protein sequence ID" value="KRY72692.1"/>
    <property type="molecule type" value="Genomic_DNA"/>
</dbReference>
<evidence type="ECO:0000313" key="3">
    <source>
        <dbReference type="EMBL" id="KRZ31287.1"/>
    </source>
</evidence>
<dbReference type="AlphaFoldDB" id="A0A0V1J8G9"/>
<accession>A0A0V1J8G9</accession>
<evidence type="ECO:0000313" key="1">
    <source>
        <dbReference type="EMBL" id="KRY72692.1"/>
    </source>
</evidence>